<name>A0A9X1CD08_9FLAO</name>
<protein>
    <submittedName>
        <fullName evidence="3">Uncharacterized protein (DUF302 family)</fullName>
    </submittedName>
</protein>
<feature type="chain" id="PRO_5040781910" evidence="1">
    <location>
        <begin position="20"/>
        <end position="309"/>
    </location>
</feature>
<evidence type="ECO:0000313" key="6">
    <source>
        <dbReference type="Proteomes" id="UP001231587"/>
    </source>
</evidence>
<evidence type="ECO:0000256" key="1">
    <source>
        <dbReference type="SAM" id="SignalP"/>
    </source>
</evidence>
<evidence type="ECO:0000313" key="4">
    <source>
        <dbReference type="EMBL" id="MDQ0337132.1"/>
    </source>
</evidence>
<dbReference type="EMBL" id="JAUSUU010000014">
    <property type="protein sequence ID" value="MDQ0337132.1"/>
    <property type="molecule type" value="Genomic_DNA"/>
</dbReference>
<dbReference type="Pfam" id="PF03625">
    <property type="entry name" value="DUF302"/>
    <property type="match status" value="2"/>
</dbReference>
<reference evidence="3" key="1">
    <citation type="submission" date="2021-03" db="EMBL/GenBank/DDBJ databases">
        <title>Genomic Encyclopedia of Type Strains, Phase IV (KMG-IV): sequencing the most valuable type-strain genomes for metagenomic binning, comparative biology and taxonomic classification.</title>
        <authorList>
            <person name="Goeker M."/>
        </authorList>
    </citation>
    <scope>NUCLEOTIDE SEQUENCE</scope>
    <source>
        <strain evidence="3">DSM 15523</strain>
        <strain evidence="4 6">DSM 16476</strain>
    </source>
</reference>
<dbReference type="InterPro" id="IPR005180">
    <property type="entry name" value="DUF302"/>
</dbReference>
<dbReference type="OrthoDB" id="9799367at2"/>
<sequence>MKMTTMTSMLFSAIFLFFACEDDDNNDTDIDDQYEVEADGVAYTETDDAAADIYNTIVATLNANDNNGIVAEVNHSENAVNAGLTLDYTRTVYFGNPALGTPVMQDNITAGLDLPQRISVYTNADGNTVIAYNTIDYIINRHDIGDVSTTATIENALANIVGSATDETIMINEVDDDDWDGIVTVTSPNDFDTTYNNIITTLNSLEPITIMAELDHQANAAGVDMTLGASKLIIFGNPVLGTPLMNASRTTALDLPQKMLVYEDADGGVNIIYNDPSYIADRHDIDDNEDTIATISQALENIAASGAAE</sequence>
<keyword evidence="1" id="KW-0732">Signal</keyword>
<dbReference type="RefSeq" id="WP_057781470.1">
    <property type="nucleotide sequence ID" value="NZ_JAGGJQ010000013.1"/>
</dbReference>
<dbReference type="SUPFAM" id="SSF103247">
    <property type="entry name" value="TT1751-like"/>
    <property type="match status" value="2"/>
</dbReference>
<proteinExistence type="predicted"/>
<feature type="domain" description="DUF302" evidence="2">
    <location>
        <begin position="214"/>
        <end position="276"/>
    </location>
</feature>
<dbReference type="Proteomes" id="UP001231587">
    <property type="component" value="Unassembled WGS sequence"/>
</dbReference>
<evidence type="ECO:0000259" key="2">
    <source>
        <dbReference type="Pfam" id="PF03625"/>
    </source>
</evidence>
<organism evidence="3 5">
    <name type="scientific">Formosa algae</name>
    <dbReference type="NCBI Taxonomy" id="225843"/>
    <lineage>
        <taxon>Bacteria</taxon>
        <taxon>Pseudomonadati</taxon>
        <taxon>Bacteroidota</taxon>
        <taxon>Flavobacteriia</taxon>
        <taxon>Flavobacteriales</taxon>
        <taxon>Flavobacteriaceae</taxon>
        <taxon>Formosa</taxon>
    </lineage>
</organism>
<evidence type="ECO:0000313" key="5">
    <source>
        <dbReference type="Proteomes" id="UP001138672"/>
    </source>
</evidence>
<keyword evidence="6" id="KW-1185">Reference proteome</keyword>
<accession>A0A9X1CD08</accession>
<dbReference type="Proteomes" id="UP001138672">
    <property type="component" value="Unassembled WGS sequence"/>
</dbReference>
<dbReference type="InterPro" id="IPR035923">
    <property type="entry name" value="TT1751-like_sf"/>
</dbReference>
<dbReference type="PROSITE" id="PS51257">
    <property type="entry name" value="PROKAR_LIPOPROTEIN"/>
    <property type="match status" value="1"/>
</dbReference>
<dbReference type="Gene3D" id="3.30.310.70">
    <property type="entry name" value="TT1751-like domain"/>
    <property type="match status" value="2"/>
</dbReference>
<dbReference type="PANTHER" id="PTHR38342">
    <property type="entry name" value="SLR5037 PROTEIN"/>
    <property type="match status" value="1"/>
</dbReference>
<comment type="caution">
    <text evidence="3">The sequence shown here is derived from an EMBL/GenBank/DDBJ whole genome shotgun (WGS) entry which is preliminary data.</text>
</comment>
<feature type="domain" description="DUF302" evidence="2">
    <location>
        <begin position="73"/>
        <end position="133"/>
    </location>
</feature>
<evidence type="ECO:0000313" key="3">
    <source>
        <dbReference type="EMBL" id="MBP1841667.1"/>
    </source>
</evidence>
<gene>
    <name evidence="3" type="ORF">J2Z56_003605</name>
    <name evidence="4" type="ORF">J2Z57_003594</name>
</gene>
<dbReference type="EMBL" id="JAGGJQ010000013">
    <property type="protein sequence ID" value="MBP1841667.1"/>
    <property type="molecule type" value="Genomic_DNA"/>
</dbReference>
<dbReference type="PANTHER" id="PTHR38342:SF2">
    <property type="entry name" value="INNER MEMBRANE OR EXPORTED"/>
    <property type="match status" value="1"/>
</dbReference>
<dbReference type="AlphaFoldDB" id="A0A9X1CD08"/>
<feature type="signal peptide" evidence="1">
    <location>
        <begin position="1"/>
        <end position="19"/>
    </location>
</feature>
<dbReference type="CDD" id="cd14797">
    <property type="entry name" value="DUF302"/>
    <property type="match status" value="2"/>
</dbReference>